<dbReference type="EMBL" id="JAUCMV010000005">
    <property type="protein sequence ID" value="KAK0398227.1"/>
    <property type="molecule type" value="Genomic_DNA"/>
</dbReference>
<evidence type="ECO:0000256" key="1">
    <source>
        <dbReference type="ARBA" id="ARBA00006623"/>
    </source>
</evidence>
<protein>
    <recommendedName>
        <fullName evidence="6">Hikeshi-like domain-containing protein</fullName>
    </recommendedName>
</protein>
<dbReference type="Pfam" id="PF05603">
    <property type="entry name" value="Hikeshi-like_N"/>
    <property type="match status" value="1"/>
</dbReference>
<evidence type="ECO:0000259" key="2">
    <source>
        <dbReference type="Pfam" id="PF05603"/>
    </source>
</evidence>
<evidence type="ECO:0008006" key="6">
    <source>
        <dbReference type="Google" id="ProtNLM"/>
    </source>
</evidence>
<evidence type="ECO:0000313" key="4">
    <source>
        <dbReference type="EMBL" id="KAK0398227.1"/>
    </source>
</evidence>
<dbReference type="GO" id="GO:0006606">
    <property type="term" value="P:protein import into nucleus"/>
    <property type="evidence" value="ECO:0007669"/>
    <property type="project" value="TreeGrafter"/>
</dbReference>
<feature type="domain" description="Hikeshi-like C-terminal" evidence="3">
    <location>
        <begin position="125"/>
        <end position="157"/>
    </location>
</feature>
<evidence type="ECO:0000259" key="3">
    <source>
        <dbReference type="Pfam" id="PF21057"/>
    </source>
</evidence>
<dbReference type="InterPro" id="IPR048364">
    <property type="entry name" value="Hikeshi-like_C"/>
</dbReference>
<dbReference type="Proteomes" id="UP001175271">
    <property type="component" value="Unassembled WGS sequence"/>
</dbReference>
<dbReference type="PANTHER" id="PTHR12925:SF0">
    <property type="entry name" value="PROTEIN HIKESHI"/>
    <property type="match status" value="1"/>
</dbReference>
<comment type="similarity">
    <text evidence="1">Belongs to the OPI10 family.</text>
</comment>
<reference evidence="4" key="1">
    <citation type="submission" date="2023-06" db="EMBL/GenBank/DDBJ databases">
        <title>Genomic analysis of the entomopathogenic nematode Steinernema hermaphroditum.</title>
        <authorList>
            <person name="Schwarz E.M."/>
            <person name="Heppert J.K."/>
            <person name="Baniya A."/>
            <person name="Schwartz H.T."/>
            <person name="Tan C.-H."/>
            <person name="Antoshechkin I."/>
            <person name="Sternberg P.W."/>
            <person name="Goodrich-Blair H."/>
            <person name="Dillman A.R."/>
        </authorList>
    </citation>
    <scope>NUCLEOTIDE SEQUENCE</scope>
    <source>
        <strain evidence="4">PS9179</strain>
        <tissue evidence="4">Whole animal</tissue>
    </source>
</reference>
<sequence length="159" mass="17762">MSEGPVFGVIAAGRAVETNCTRVSDTEFLFELPQASTINHIVIFLTGAVSLPNEYGASVYARWPQMDGGDGHGDWHFLGALTNNKPSAMFRFGQCFGWKCPARNTNYAGGRTTAEVHNQDADKSAPTQSVEVVPIRVVEEWFNKFQHRLKMNPDFWKYC</sequence>
<organism evidence="4 5">
    <name type="scientific">Steinernema hermaphroditum</name>
    <dbReference type="NCBI Taxonomy" id="289476"/>
    <lineage>
        <taxon>Eukaryota</taxon>
        <taxon>Metazoa</taxon>
        <taxon>Ecdysozoa</taxon>
        <taxon>Nematoda</taxon>
        <taxon>Chromadorea</taxon>
        <taxon>Rhabditida</taxon>
        <taxon>Tylenchina</taxon>
        <taxon>Panagrolaimomorpha</taxon>
        <taxon>Strongyloidoidea</taxon>
        <taxon>Steinernematidae</taxon>
        <taxon>Steinernema</taxon>
    </lineage>
</organism>
<evidence type="ECO:0000313" key="5">
    <source>
        <dbReference type="Proteomes" id="UP001175271"/>
    </source>
</evidence>
<dbReference type="GO" id="GO:0061608">
    <property type="term" value="F:nuclear import signal receptor activity"/>
    <property type="evidence" value="ECO:0007669"/>
    <property type="project" value="TreeGrafter"/>
</dbReference>
<dbReference type="InterPro" id="IPR031318">
    <property type="entry name" value="OPI10"/>
</dbReference>
<proteinExistence type="inferred from homology"/>
<keyword evidence="5" id="KW-1185">Reference proteome</keyword>
<feature type="domain" description="Hikeshi-like N-terminal" evidence="2">
    <location>
        <begin position="10"/>
        <end position="97"/>
    </location>
</feature>
<dbReference type="GO" id="GO:0005829">
    <property type="term" value="C:cytosol"/>
    <property type="evidence" value="ECO:0007669"/>
    <property type="project" value="TreeGrafter"/>
</dbReference>
<dbReference type="Pfam" id="PF21057">
    <property type="entry name" value="Hikeshi-like_C"/>
    <property type="match status" value="1"/>
</dbReference>
<dbReference type="GO" id="GO:0005634">
    <property type="term" value="C:nucleus"/>
    <property type="evidence" value="ECO:0007669"/>
    <property type="project" value="TreeGrafter"/>
</dbReference>
<comment type="caution">
    <text evidence="4">The sequence shown here is derived from an EMBL/GenBank/DDBJ whole genome shotgun (WGS) entry which is preliminary data.</text>
</comment>
<dbReference type="PANTHER" id="PTHR12925">
    <property type="entry name" value="HIKESHI FAMILY MEMBER"/>
    <property type="match status" value="1"/>
</dbReference>
<dbReference type="AlphaFoldDB" id="A0AA39H2W3"/>
<gene>
    <name evidence="4" type="ORF">QR680_002484</name>
</gene>
<accession>A0AA39H2W3</accession>
<name>A0AA39H2W3_9BILA</name>
<dbReference type="InterPro" id="IPR008493">
    <property type="entry name" value="Hikeshi-like_N"/>
</dbReference>